<organism evidence="2 3">
    <name type="scientific">Microbacterium phycohabitans</name>
    <dbReference type="NCBI Taxonomy" id="3075993"/>
    <lineage>
        <taxon>Bacteria</taxon>
        <taxon>Bacillati</taxon>
        <taxon>Actinomycetota</taxon>
        <taxon>Actinomycetes</taxon>
        <taxon>Micrococcales</taxon>
        <taxon>Microbacteriaceae</taxon>
        <taxon>Microbacterium</taxon>
    </lineage>
</organism>
<evidence type="ECO:0000259" key="1">
    <source>
        <dbReference type="Pfam" id="PF14311"/>
    </source>
</evidence>
<evidence type="ECO:0000313" key="2">
    <source>
        <dbReference type="EMBL" id="MDU0346019.1"/>
    </source>
</evidence>
<dbReference type="RefSeq" id="WP_316004447.1">
    <property type="nucleotide sequence ID" value="NZ_JAWDIT010000003.1"/>
</dbReference>
<dbReference type="EMBL" id="JAWDIT010000003">
    <property type="protein sequence ID" value="MDU0346019.1"/>
    <property type="molecule type" value="Genomic_DNA"/>
</dbReference>
<name>A0ABU3SMK3_9MICO</name>
<dbReference type="InterPro" id="IPR011335">
    <property type="entry name" value="Restrct_endonuc-II-like"/>
</dbReference>
<feature type="domain" description="Treble clef zinc finger" evidence="1">
    <location>
        <begin position="37"/>
        <end position="98"/>
    </location>
</feature>
<keyword evidence="3" id="KW-1185">Reference proteome</keyword>
<dbReference type="InterPro" id="IPR025487">
    <property type="entry name" value="DUF4379"/>
</dbReference>
<dbReference type="Proteomes" id="UP001261125">
    <property type="component" value="Unassembled WGS sequence"/>
</dbReference>
<protein>
    <submittedName>
        <fullName evidence="2">Zinc-ribbon domain-containing protein</fullName>
    </submittedName>
</protein>
<proteinExistence type="predicted"/>
<accession>A0ABU3SMK3</accession>
<dbReference type="SUPFAM" id="SSF52980">
    <property type="entry name" value="Restriction endonuclease-like"/>
    <property type="match status" value="1"/>
</dbReference>
<evidence type="ECO:0000313" key="3">
    <source>
        <dbReference type="Proteomes" id="UP001261125"/>
    </source>
</evidence>
<reference evidence="2 3" key="1">
    <citation type="submission" date="2023-09" db="EMBL/GenBank/DDBJ databases">
        <title>Microbacterium fusihabitans sp. nov., Microbacterium phycihabitans sp. nov., and Microbacterium cervinum sp. nov., isolated from dried seaweeds of beach.</title>
        <authorList>
            <person name="Lee S.D."/>
        </authorList>
    </citation>
    <scope>NUCLEOTIDE SEQUENCE [LARGE SCALE GENOMIC DNA]</scope>
    <source>
        <strain evidence="2 3">KSW2-29</strain>
    </source>
</reference>
<sequence>MAERVQAWWARRQWSKGLDVPYPVGAYREAWAAFPALVRQYHPDLNHGIALSQIPPAAEVLLLWQCDAGHRFAATPTEQRLRPGRERRRSAWCPDCSESARPTRTIALPMRDDVTQPATSDAAVLRARRAPRPRRLCDKTPAAAVGEAFVSVCAPKPASAVEGRLRADLRERLSLSEGFNAVRVARPFYDHLEVWPDLVFPELRVAVEYDSIGRHGLEHVGRREESDRRKDRALRAAGWEVVRVRTGALEPLGPHDLRLATWNRRAVDLLIDVFRGIRGPLLVDAYLR</sequence>
<gene>
    <name evidence="2" type="ORF">RWH44_09920</name>
</gene>
<dbReference type="Pfam" id="PF14311">
    <property type="entry name" value="DUF4379"/>
    <property type="match status" value="1"/>
</dbReference>
<comment type="caution">
    <text evidence="2">The sequence shown here is derived from an EMBL/GenBank/DDBJ whole genome shotgun (WGS) entry which is preliminary data.</text>
</comment>